<accession>A0A6L9E9V6</accession>
<dbReference type="RefSeq" id="WP_161434509.1">
    <property type="nucleotide sequence ID" value="NZ_WXYO01000002.1"/>
</dbReference>
<keyword evidence="2" id="KW-1185">Reference proteome</keyword>
<dbReference type="Proteomes" id="UP000475249">
    <property type="component" value="Unassembled WGS sequence"/>
</dbReference>
<comment type="caution">
    <text evidence="1">The sequence shown here is derived from an EMBL/GenBank/DDBJ whole genome shotgun (WGS) entry which is preliminary data.</text>
</comment>
<organism evidence="1 2">
    <name type="scientific">Poritiphilus flavus</name>
    <dbReference type="NCBI Taxonomy" id="2697053"/>
    <lineage>
        <taxon>Bacteria</taxon>
        <taxon>Pseudomonadati</taxon>
        <taxon>Bacteroidota</taxon>
        <taxon>Flavobacteriia</taxon>
        <taxon>Flavobacteriales</taxon>
        <taxon>Flavobacteriaceae</taxon>
        <taxon>Poritiphilus</taxon>
    </lineage>
</organism>
<reference evidence="1 2" key="1">
    <citation type="submission" date="2020-01" db="EMBL/GenBank/DDBJ databases">
        <title>Bacteria diversity of Porities sp.</title>
        <authorList>
            <person name="Wang G."/>
        </authorList>
    </citation>
    <scope>NUCLEOTIDE SEQUENCE [LARGE SCALE GENOMIC DNA]</scope>
    <source>
        <strain evidence="1 2">R33</strain>
    </source>
</reference>
<proteinExistence type="predicted"/>
<gene>
    <name evidence="1" type="ORF">GTQ38_05705</name>
</gene>
<dbReference type="EMBL" id="WXYO01000002">
    <property type="protein sequence ID" value="NAS11486.1"/>
    <property type="molecule type" value="Genomic_DNA"/>
</dbReference>
<dbReference type="PROSITE" id="PS51257">
    <property type="entry name" value="PROKAR_LIPOPROTEIN"/>
    <property type="match status" value="1"/>
</dbReference>
<name>A0A6L9E9V6_9FLAO</name>
<evidence type="ECO:0000313" key="2">
    <source>
        <dbReference type="Proteomes" id="UP000475249"/>
    </source>
</evidence>
<sequence length="214" mass="23751">MNTLKHYLFLSLISVFFLLGCGPAKMSSTWTKDGYKDRAYGKVAVVGMSKDLESRNLFEGGAVALLKENGINAVEGISMFPPGSGKNLKAKDYIRIIKENELDGVITMALIDSKESERYQPGETVYVPSYYRVGRYIARGYNVYSTPGYYQPTKTYLIEAVLYDVKGELSEGKETMVWTGQSSLMNPSSLESASKSFTKRLVNQLIADNIVSAK</sequence>
<evidence type="ECO:0008006" key="3">
    <source>
        <dbReference type="Google" id="ProtNLM"/>
    </source>
</evidence>
<dbReference type="AlphaFoldDB" id="A0A6L9E9V6"/>
<protein>
    <recommendedName>
        <fullName evidence="3">DUF4136 domain-containing protein</fullName>
    </recommendedName>
</protein>
<evidence type="ECO:0000313" key="1">
    <source>
        <dbReference type="EMBL" id="NAS11486.1"/>
    </source>
</evidence>